<keyword evidence="6" id="KW-0175">Coiled coil</keyword>
<feature type="region of interest" description="Disordered" evidence="7">
    <location>
        <begin position="266"/>
        <end position="286"/>
    </location>
</feature>
<evidence type="ECO:0000256" key="4">
    <source>
        <dbReference type="ARBA" id="ARBA00023163"/>
    </source>
</evidence>
<dbReference type="Proteomes" id="UP000235023">
    <property type="component" value="Unassembled WGS sequence"/>
</dbReference>
<reference evidence="10" key="1">
    <citation type="submission" date="2017-12" db="EMBL/GenBank/DDBJ databases">
        <authorList>
            <consortium name="DOE Joint Genome Institute"/>
            <person name="Mondo S.J."/>
            <person name="Kjaerbolling I."/>
            <person name="Vesth T.C."/>
            <person name="Frisvad J.C."/>
            <person name="Nybo J.L."/>
            <person name="Theobald S."/>
            <person name="Kuo A."/>
            <person name="Bowyer P."/>
            <person name="Matsuda Y."/>
            <person name="Lyhne E.K."/>
            <person name="Kogle M.E."/>
            <person name="Clum A."/>
            <person name="Lipzen A."/>
            <person name="Salamov A."/>
            <person name="Ngan C.Y."/>
            <person name="Daum C."/>
            <person name="Chiniquy J."/>
            <person name="Barry K."/>
            <person name="LaButti K."/>
            <person name="Haridas S."/>
            <person name="Simmons B.A."/>
            <person name="Magnuson J.K."/>
            <person name="Mortensen U.H."/>
            <person name="Larsen T.O."/>
            <person name="Grigoriev I.V."/>
            <person name="Baker S.E."/>
            <person name="Andersen M.R."/>
            <person name="Nordberg H.P."/>
            <person name="Cantor M.N."/>
            <person name="Hua S.X."/>
        </authorList>
    </citation>
    <scope>NUCLEOTIDE SEQUENCE [LARGE SCALE GENOMIC DNA]</scope>
    <source>
        <strain evidence="10">IBT 19404</strain>
    </source>
</reference>
<evidence type="ECO:0000256" key="3">
    <source>
        <dbReference type="ARBA" id="ARBA00023125"/>
    </source>
</evidence>
<dbReference type="Pfam" id="PF04082">
    <property type="entry name" value="Fungal_trans"/>
    <property type="match status" value="1"/>
</dbReference>
<keyword evidence="1" id="KW-0479">Metal-binding</keyword>
<name>A0A2J5I0Y1_9EURO</name>
<dbReference type="EMBL" id="KZ559519">
    <property type="protein sequence ID" value="PLN83432.1"/>
    <property type="molecule type" value="Genomic_DNA"/>
</dbReference>
<keyword evidence="4" id="KW-0804">Transcription</keyword>
<feature type="compositionally biased region" description="Polar residues" evidence="7">
    <location>
        <begin position="847"/>
        <end position="856"/>
    </location>
</feature>
<dbReference type="CDD" id="cd12148">
    <property type="entry name" value="fungal_TF_MHR"/>
    <property type="match status" value="1"/>
</dbReference>
<keyword evidence="10" id="KW-1185">Reference proteome</keyword>
<dbReference type="GO" id="GO:0008270">
    <property type="term" value="F:zinc ion binding"/>
    <property type="evidence" value="ECO:0007669"/>
    <property type="project" value="InterPro"/>
</dbReference>
<protein>
    <submittedName>
        <fullName evidence="9">Fungal-specific transcription factor domain-domain-containing protein</fullName>
    </submittedName>
</protein>
<keyword evidence="5" id="KW-0539">Nucleus</keyword>
<feature type="region of interest" description="Disordered" evidence="7">
    <location>
        <begin position="830"/>
        <end position="856"/>
    </location>
</feature>
<evidence type="ECO:0000259" key="8">
    <source>
        <dbReference type="PROSITE" id="PS50048"/>
    </source>
</evidence>
<evidence type="ECO:0000256" key="5">
    <source>
        <dbReference type="ARBA" id="ARBA00023242"/>
    </source>
</evidence>
<keyword evidence="3" id="KW-0238">DNA-binding</keyword>
<dbReference type="OrthoDB" id="2110361at2759"/>
<feature type="compositionally biased region" description="Low complexity" evidence="7">
    <location>
        <begin position="830"/>
        <end position="846"/>
    </location>
</feature>
<accession>A0A2J5I0Y1</accession>
<dbReference type="GO" id="GO:0006351">
    <property type="term" value="P:DNA-templated transcription"/>
    <property type="evidence" value="ECO:0007669"/>
    <property type="project" value="InterPro"/>
</dbReference>
<dbReference type="GO" id="GO:0003677">
    <property type="term" value="F:DNA binding"/>
    <property type="evidence" value="ECO:0007669"/>
    <property type="project" value="UniProtKB-KW"/>
</dbReference>
<feature type="region of interest" description="Disordered" evidence="7">
    <location>
        <begin position="1"/>
        <end position="143"/>
    </location>
</feature>
<dbReference type="Pfam" id="PF00172">
    <property type="entry name" value="Zn_clus"/>
    <property type="match status" value="1"/>
</dbReference>
<evidence type="ECO:0000313" key="9">
    <source>
        <dbReference type="EMBL" id="PLN83432.1"/>
    </source>
</evidence>
<dbReference type="SMART" id="SM00906">
    <property type="entry name" value="Fungal_trans"/>
    <property type="match status" value="1"/>
</dbReference>
<gene>
    <name evidence="9" type="ORF">BDW42DRAFT_65821</name>
</gene>
<dbReference type="Gene3D" id="4.10.240.10">
    <property type="entry name" value="Zn(2)-C6 fungal-type DNA-binding domain"/>
    <property type="match status" value="1"/>
</dbReference>
<feature type="domain" description="Zn(2)-C6 fungal-type" evidence="8">
    <location>
        <begin position="142"/>
        <end position="173"/>
    </location>
</feature>
<dbReference type="InterPro" id="IPR050987">
    <property type="entry name" value="AtrR-like"/>
</dbReference>
<keyword evidence="2" id="KW-0805">Transcription regulation</keyword>
<dbReference type="GO" id="GO:0000981">
    <property type="term" value="F:DNA-binding transcription factor activity, RNA polymerase II-specific"/>
    <property type="evidence" value="ECO:0007669"/>
    <property type="project" value="InterPro"/>
</dbReference>
<organism evidence="9 10">
    <name type="scientific">Aspergillus taichungensis</name>
    <dbReference type="NCBI Taxonomy" id="482145"/>
    <lineage>
        <taxon>Eukaryota</taxon>
        <taxon>Fungi</taxon>
        <taxon>Dikarya</taxon>
        <taxon>Ascomycota</taxon>
        <taxon>Pezizomycotina</taxon>
        <taxon>Eurotiomycetes</taxon>
        <taxon>Eurotiomycetidae</taxon>
        <taxon>Eurotiales</taxon>
        <taxon>Aspergillaceae</taxon>
        <taxon>Aspergillus</taxon>
        <taxon>Aspergillus subgen. Circumdati</taxon>
    </lineage>
</organism>
<evidence type="ECO:0000256" key="6">
    <source>
        <dbReference type="SAM" id="Coils"/>
    </source>
</evidence>
<dbReference type="InterPro" id="IPR001138">
    <property type="entry name" value="Zn2Cys6_DnaBD"/>
</dbReference>
<dbReference type="SUPFAM" id="SSF57701">
    <property type="entry name" value="Zn2/Cys6 DNA-binding domain"/>
    <property type="match status" value="1"/>
</dbReference>
<dbReference type="InterPro" id="IPR007219">
    <property type="entry name" value="XnlR_reg_dom"/>
</dbReference>
<sequence>MQPHYFRPSTSSSQPGVPYELPPVQAVTSSPGPFHPGPPPSAAALLSAPPSRPDSGLRMAQILQPVGQPVPNPPPPPPPPPIGFSRAYESSGSPAEGHSILPDAPFGASASPSALHSGGAGHQMHHPLQQKRAYRQRRKDPSCDACRERKVKCDASESSSCTECTNRKVRCQFTKETNRRMSSIKQVQDLEKQLLSTKQQLQQLRTGMLRSDNNGLMDLGIDGAAAQPQLKLPELGHRSARRPRAPVLQDLSAARDNMRNYGRGIWKAPTPYREPGPESLLTTDAPPLPSKDLADRLLCQYHACVHAVLPVVHWPSFTAEYDQIYSAGSLSGVRREWAAVLFAVFACGSLHSLETDREHRGKEFIRISCGIIDVWQDHFTLDRARAALLASIFLYEANSKSASWVWIGSAVRVAQEIGLHLDSGPWPALEGEMRKRVWWGMYAWDRLLALEMGKPVLINDQDCDVDLPCPVDEKYISDGGGCPPDSQQTTPLLATIHVVQSIGQLTRTLRSSTISPRTLETFERHFKACLATFPAQYHPESDQYFDPRCLAPMVYLQNARFILHRHNISPFCAPDVRAAALHHCVSTAQDTAHLLSRCMLQASTTTTTTTATATTPPGSPPARDDTKHDWRPLLASSAGTMLCIHIWRSILVLLFRQDYAAALVCAQAGAAVGDARAVNAACGRHLAFFLRCLLDRLRRADVDLDRDEELIAYMSGDMQGNTDGSWIWQGYENGPSAASSPSAVKLEPASSPVDHLLRPSHGSPSADEPAGWDWIEQTVGYLYTERQKQQQQQQQQRDEYEAQVQAQAQVQARSPPYLSPGATAPATAVTVAAPTSTSVSAPSSSSHSRMTIASII</sequence>
<feature type="region of interest" description="Disordered" evidence="7">
    <location>
        <begin position="606"/>
        <end position="627"/>
    </location>
</feature>
<feature type="coiled-coil region" evidence="6">
    <location>
        <begin position="783"/>
        <end position="810"/>
    </location>
</feature>
<dbReference type="PROSITE" id="PS50048">
    <property type="entry name" value="ZN2_CY6_FUNGAL_2"/>
    <property type="match status" value="1"/>
</dbReference>
<dbReference type="SMART" id="SM00066">
    <property type="entry name" value="GAL4"/>
    <property type="match status" value="1"/>
</dbReference>
<dbReference type="PANTHER" id="PTHR46910:SF1">
    <property type="entry name" value="MISCELLANEOUS ZN(II)2CYS6 TRANSCRIPTION FACTOR (EUROFUNG)-RELATED"/>
    <property type="match status" value="1"/>
</dbReference>
<dbReference type="GO" id="GO:0009893">
    <property type="term" value="P:positive regulation of metabolic process"/>
    <property type="evidence" value="ECO:0007669"/>
    <property type="project" value="UniProtKB-ARBA"/>
</dbReference>
<proteinExistence type="predicted"/>
<evidence type="ECO:0000313" key="10">
    <source>
        <dbReference type="Proteomes" id="UP000235023"/>
    </source>
</evidence>
<feature type="region of interest" description="Disordered" evidence="7">
    <location>
        <begin position="738"/>
        <end position="770"/>
    </location>
</feature>
<evidence type="ECO:0000256" key="1">
    <source>
        <dbReference type="ARBA" id="ARBA00022723"/>
    </source>
</evidence>
<dbReference type="PROSITE" id="PS00463">
    <property type="entry name" value="ZN2_CY6_FUNGAL_1"/>
    <property type="match status" value="1"/>
</dbReference>
<feature type="compositionally biased region" description="Low complexity" evidence="7">
    <location>
        <begin position="606"/>
        <end position="616"/>
    </location>
</feature>
<dbReference type="PANTHER" id="PTHR46910">
    <property type="entry name" value="TRANSCRIPTION FACTOR PDR1"/>
    <property type="match status" value="1"/>
</dbReference>
<evidence type="ECO:0000256" key="7">
    <source>
        <dbReference type="SAM" id="MobiDB-lite"/>
    </source>
</evidence>
<feature type="compositionally biased region" description="Basic residues" evidence="7">
    <location>
        <begin position="123"/>
        <end position="138"/>
    </location>
</feature>
<dbReference type="AlphaFoldDB" id="A0A2J5I0Y1"/>
<dbReference type="CDD" id="cd00067">
    <property type="entry name" value="GAL4"/>
    <property type="match status" value="1"/>
</dbReference>
<feature type="compositionally biased region" description="Pro residues" evidence="7">
    <location>
        <begin position="68"/>
        <end position="82"/>
    </location>
</feature>
<evidence type="ECO:0000256" key="2">
    <source>
        <dbReference type="ARBA" id="ARBA00023015"/>
    </source>
</evidence>
<dbReference type="InterPro" id="IPR036864">
    <property type="entry name" value="Zn2-C6_fun-type_DNA-bd_sf"/>
</dbReference>